<dbReference type="PANTHER" id="PTHR43976:SF16">
    <property type="entry name" value="SHORT-CHAIN DEHYDROGENASE_REDUCTASE FAMILY PROTEIN"/>
    <property type="match status" value="1"/>
</dbReference>
<dbReference type="Gene3D" id="3.40.50.720">
    <property type="entry name" value="NAD(P)-binding Rossmann-like Domain"/>
    <property type="match status" value="1"/>
</dbReference>
<reference evidence="5" key="1">
    <citation type="journal article" date="2019" name="Int. J. Syst. Evol. Microbiol.">
        <title>The Global Catalogue of Microorganisms (GCM) 10K type strain sequencing project: providing services to taxonomists for standard genome sequencing and annotation.</title>
        <authorList>
            <consortium name="The Broad Institute Genomics Platform"/>
            <consortium name="The Broad Institute Genome Sequencing Center for Infectious Disease"/>
            <person name="Wu L."/>
            <person name="Ma J."/>
        </authorList>
    </citation>
    <scope>NUCLEOTIDE SEQUENCE [LARGE SCALE GENOMIC DNA]</scope>
    <source>
        <strain evidence="5">CGMCC 4.1542</strain>
    </source>
</reference>
<dbReference type="SUPFAM" id="SSF51735">
    <property type="entry name" value="NAD(P)-binding Rossmann-fold domains"/>
    <property type="match status" value="1"/>
</dbReference>
<keyword evidence="2" id="KW-0560">Oxidoreductase</keyword>
<comment type="similarity">
    <text evidence="1 3">Belongs to the short-chain dehydrogenases/reductases (SDR) family.</text>
</comment>
<evidence type="ECO:0000256" key="3">
    <source>
        <dbReference type="RuleBase" id="RU000363"/>
    </source>
</evidence>
<dbReference type="PANTHER" id="PTHR43976">
    <property type="entry name" value="SHORT CHAIN DEHYDROGENASE"/>
    <property type="match status" value="1"/>
</dbReference>
<dbReference type="InterPro" id="IPR036291">
    <property type="entry name" value="NAD(P)-bd_dom_sf"/>
</dbReference>
<evidence type="ECO:0000313" key="5">
    <source>
        <dbReference type="Proteomes" id="UP001595855"/>
    </source>
</evidence>
<dbReference type="EMBL" id="JBHSJO010000003">
    <property type="protein sequence ID" value="MFC5020506.1"/>
    <property type="molecule type" value="Genomic_DNA"/>
</dbReference>
<sequence>MSETVALVTGTSSGIGLHTAVGLARKGLRVVATMRDTGKAEALLDEATAQGVDLIVRKLDLTDLDGARQCLDTVAADVGPIGVLVNNAGQATVGTLEQLDQAALQQQLDVNFLGPAALTRHLLPSMRATGAGRIVSVTSNGAVHGEPFLDAYCASKFAVEGLMQSLAPVAARFGVTVSVVEPASVLTSILVNLDTQALSDSDGPYSKLLGRFFDTASASMAQGQAAQAAADVVIEAATTDTPRFRWQTSDTATELAALSLADLDGSRVFDAMTKWLD</sequence>
<dbReference type="PROSITE" id="PS00061">
    <property type="entry name" value="ADH_SHORT"/>
    <property type="match status" value="1"/>
</dbReference>
<proteinExistence type="inferred from homology"/>
<protein>
    <submittedName>
        <fullName evidence="4">SDR family NAD(P)-dependent oxidoreductase</fullName>
    </submittedName>
</protein>
<dbReference type="InterPro" id="IPR002347">
    <property type="entry name" value="SDR_fam"/>
</dbReference>
<keyword evidence="5" id="KW-1185">Reference proteome</keyword>
<name>A0ABV9X4V5_9ACTN</name>
<comment type="caution">
    <text evidence="4">The sequence shown here is derived from an EMBL/GenBank/DDBJ whole genome shotgun (WGS) entry which is preliminary data.</text>
</comment>
<organism evidence="4 5">
    <name type="scientific">Streptomyces lienomycini</name>
    <dbReference type="NCBI Taxonomy" id="284035"/>
    <lineage>
        <taxon>Bacteria</taxon>
        <taxon>Bacillati</taxon>
        <taxon>Actinomycetota</taxon>
        <taxon>Actinomycetes</taxon>
        <taxon>Kitasatosporales</taxon>
        <taxon>Streptomycetaceae</taxon>
        <taxon>Streptomyces</taxon>
    </lineage>
</organism>
<dbReference type="InterPro" id="IPR051911">
    <property type="entry name" value="SDR_oxidoreductase"/>
</dbReference>
<evidence type="ECO:0000256" key="1">
    <source>
        <dbReference type="ARBA" id="ARBA00006484"/>
    </source>
</evidence>
<evidence type="ECO:0000256" key="2">
    <source>
        <dbReference type="ARBA" id="ARBA00023002"/>
    </source>
</evidence>
<gene>
    <name evidence="4" type="ORF">ACFPRC_37475</name>
</gene>
<dbReference type="Proteomes" id="UP001595855">
    <property type="component" value="Unassembled WGS sequence"/>
</dbReference>
<dbReference type="PRINTS" id="PR00081">
    <property type="entry name" value="GDHRDH"/>
</dbReference>
<dbReference type="Pfam" id="PF00106">
    <property type="entry name" value="adh_short"/>
    <property type="match status" value="1"/>
</dbReference>
<dbReference type="RefSeq" id="WP_328661704.1">
    <property type="nucleotide sequence ID" value="NZ_BAAATN010000026.1"/>
</dbReference>
<evidence type="ECO:0000313" key="4">
    <source>
        <dbReference type="EMBL" id="MFC5020506.1"/>
    </source>
</evidence>
<dbReference type="InterPro" id="IPR020904">
    <property type="entry name" value="Sc_DH/Rdtase_CS"/>
</dbReference>
<dbReference type="PRINTS" id="PR00080">
    <property type="entry name" value="SDRFAMILY"/>
</dbReference>
<accession>A0ABV9X4V5</accession>